<dbReference type="Proteomes" id="UP000005808">
    <property type="component" value="Unassembled WGS sequence"/>
</dbReference>
<dbReference type="EMBL" id="AHJE01000035">
    <property type="protein sequence ID" value="EHP42401.1"/>
    <property type="molecule type" value="Genomic_DNA"/>
</dbReference>
<gene>
    <name evidence="1" type="ORF">OR16_14779</name>
</gene>
<name>H1S550_9BURK</name>
<evidence type="ECO:0000313" key="1">
    <source>
        <dbReference type="EMBL" id="EHP42401.1"/>
    </source>
</evidence>
<organism evidence="1 2">
    <name type="scientific">Cupriavidus basilensis OR16</name>
    <dbReference type="NCBI Taxonomy" id="1127483"/>
    <lineage>
        <taxon>Bacteria</taxon>
        <taxon>Pseudomonadati</taxon>
        <taxon>Pseudomonadota</taxon>
        <taxon>Betaproteobacteria</taxon>
        <taxon>Burkholderiales</taxon>
        <taxon>Burkholderiaceae</taxon>
        <taxon>Cupriavidus</taxon>
    </lineage>
</organism>
<accession>H1S550</accession>
<dbReference type="AlphaFoldDB" id="H1S550"/>
<sequence length="152" mass="16358">MKTSTITGTTTSNISQVAIRMMFLTSAPIWPFGSSTAMLHPASKSRAAQGISRVQRGSLGIFMSRLVELATASDGAARFCCRMREQEAGLRLGGNWVRSGSSDRCAGGRADQRQPGLVLVGRIKVGLRWSTQEDVGVARPGELAWWANRAFG</sequence>
<protein>
    <submittedName>
        <fullName evidence="1">Uncharacterized protein</fullName>
    </submittedName>
</protein>
<reference evidence="1 2" key="1">
    <citation type="journal article" date="2012" name="J. Bacteriol.">
        <title>De Novo Genome Project of Cupriavidus basilensis OR16.</title>
        <authorList>
            <person name="Cserhati M."/>
            <person name="Kriszt B."/>
            <person name="Szoboszlay S."/>
            <person name="Toth A."/>
            <person name="Szabo I."/>
            <person name="Tancsics A."/>
            <person name="Nagy I."/>
            <person name="Horvath B."/>
            <person name="Nagy I."/>
            <person name="Kukolya J."/>
        </authorList>
    </citation>
    <scope>NUCLEOTIDE SEQUENCE [LARGE SCALE GENOMIC DNA]</scope>
    <source>
        <strain evidence="1 2">OR16</strain>
    </source>
</reference>
<proteinExistence type="predicted"/>
<evidence type="ECO:0000313" key="2">
    <source>
        <dbReference type="Proteomes" id="UP000005808"/>
    </source>
</evidence>
<comment type="caution">
    <text evidence="1">The sequence shown here is derived from an EMBL/GenBank/DDBJ whole genome shotgun (WGS) entry which is preliminary data.</text>
</comment>